<dbReference type="AlphaFoldDB" id="A0A080WR63"/>
<name>A0A080WR63_TRIRC</name>
<dbReference type="InParanoid" id="A0A080WR63"/>
<dbReference type="Proteomes" id="UP000008864">
    <property type="component" value="Unassembled WGS sequence"/>
</dbReference>
<dbReference type="RefSeq" id="XP_047607365.1">
    <property type="nucleotide sequence ID" value="XM_047751535.1"/>
</dbReference>
<proteinExistence type="predicted"/>
<accession>A0A080WR63</accession>
<evidence type="ECO:0000313" key="2">
    <source>
        <dbReference type="Proteomes" id="UP000008864"/>
    </source>
</evidence>
<dbReference type="HOGENOM" id="CLU_2238535_0_0_1"/>
<dbReference type="VEuPathDB" id="FungiDB:TERG_12594"/>
<gene>
    <name evidence="1" type="ORF">TERG_12594</name>
</gene>
<organism evidence="1 2">
    <name type="scientific">Trichophyton rubrum (strain ATCC MYA-4607 / CBS 118892)</name>
    <name type="common">Athlete's foot fungus</name>
    <dbReference type="NCBI Taxonomy" id="559305"/>
    <lineage>
        <taxon>Eukaryota</taxon>
        <taxon>Fungi</taxon>
        <taxon>Dikarya</taxon>
        <taxon>Ascomycota</taxon>
        <taxon>Pezizomycotina</taxon>
        <taxon>Eurotiomycetes</taxon>
        <taxon>Eurotiomycetidae</taxon>
        <taxon>Onygenales</taxon>
        <taxon>Arthrodermataceae</taxon>
        <taxon>Trichophyton</taxon>
    </lineage>
</organism>
<reference evidence="2" key="1">
    <citation type="journal article" date="2012" name="MBio">
        <title>Comparative genome analysis of Trichophyton rubrum and related dermatophytes reveals candidate genes involved in infection.</title>
        <authorList>
            <person name="Martinez D.A."/>
            <person name="Oliver B.G."/>
            <person name="Graeser Y."/>
            <person name="Goldberg J.M."/>
            <person name="Li W."/>
            <person name="Martinez-Rossi N.M."/>
            <person name="Monod M."/>
            <person name="Shelest E."/>
            <person name="Barton R.C."/>
            <person name="Birch E."/>
            <person name="Brakhage A.A."/>
            <person name="Chen Z."/>
            <person name="Gurr S.J."/>
            <person name="Heiman D."/>
            <person name="Heitman J."/>
            <person name="Kosti I."/>
            <person name="Rossi A."/>
            <person name="Saif S."/>
            <person name="Samalova M."/>
            <person name="Saunders C.W."/>
            <person name="Shea T."/>
            <person name="Summerbell R.C."/>
            <person name="Xu J."/>
            <person name="Young S."/>
            <person name="Zeng Q."/>
            <person name="Birren B.W."/>
            <person name="Cuomo C.A."/>
            <person name="White T.C."/>
        </authorList>
    </citation>
    <scope>NUCLEOTIDE SEQUENCE [LARGE SCALE GENOMIC DNA]</scope>
    <source>
        <strain evidence="2">ATCC MYA-4607 / CBS 118892</strain>
    </source>
</reference>
<keyword evidence="2" id="KW-1185">Reference proteome</keyword>
<dbReference type="EMBL" id="GG700658">
    <property type="protein sequence ID" value="KFL62835.1"/>
    <property type="molecule type" value="Genomic_DNA"/>
</dbReference>
<evidence type="ECO:0000313" key="1">
    <source>
        <dbReference type="EMBL" id="KFL62835.1"/>
    </source>
</evidence>
<sequence length="105" mass="11160">MLAMSSASASLPSGTLSMNFCRFSGVSGIPVNISNRPVPDSSGHTLFTLIRCLPYSAAKPLVAFDTAPFEALYHTSPGRGRCAPVEEIFIIDPPCPCLIRTGMNN</sequence>
<protein>
    <submittedName>
        <fullName evidence="1">Uncharacterized protein</fullName>
    </submittedName>
</protein>
<dbReference type="GeneID" id="71777748"/>